<accession>A0ABY9T9D2</accession>
<dbReference type="Pfam" id="PF09189">
    <property type="entry name" value="MoaD_arch"/>
    <property type="match status" value="1"/>
</dbReference>
<dbReference type="Gene3D" id="3.30.1370.80">
    <property type="entry name" value="Molybdopterin cofactor biosynthesis MoaD-related, C-terminal domain"/>
    <property type="match status" value="1"/>
</dbReference>
<protein>
    <recommendedName>
        <fullName evidence="1">Molybdopterin cofactor biosynthesis MoaD-related C-terminal domain-containing protein</fullName>
    </recommendedName>
</protein>
<dbReference type="RefSeq" id="WP_310771192.1">
    <property type="nucleotide sequence ID" value="NZ_CP134050.1"/>
</dbReference>
<feature type="domain" description="Molybdopterin cofactor biosynthesis MoaD-related C-terminal" evidence="1">
    <location>
        <begin position="4"/>
        <end position="90"/>
    </location>
</feature>
<dbReference type="Proteomes" id="UP001256827">
    <property type="component" value="Chromosome"/>
</dbReference>
<dbReference type="InterPro" id="IPR036473">
    <property type="entry name" value="Mopterin_CF_MoaD-rel_C_sf"/>
</dbReference>
<organism evidence="2 3">
    <name type="scientific">Brevibacillus brevis</name>
    <name type="common">Bacillus brevis</name>
    <dbReference type="NCBI Taxonomy" id="1393"/>
    <lineage>
        <taxon>Bacteria</taxon>
        <taxon>Bacillati</taxon>
        <taxon>Bacillota</taxon>
        <taxon>Bacilli</taxon>
        <taxon>Bacillales</taxon>
        <taxon>Paenibacillaceae</taxon>
        <taxon>Brevibacillus</taxon>
    </lineage>
</organism>
<dbReference type="EMBL" id="CP134050">
    <property type="protein sequence ID" value="WNC16489.1"/>
    <property type="molecule type" value="Genomic_DNA"/>
</dbReference>
<sequence length="90" mass="10129">MIEQTLELRGIPLSHLLSYLIECGGTAKSDTLPIFVTGDGWQAEILREETVTITSRFRVTAVFIHFTAADEASFTRLMERFRLKVLRVGG</sequence>
<evidence type="ECO:0000313" key="2">
    <source>
        <dbReference type="EMBL" id="WNC16489.1"/>
    </source>
</evidence>
<reference evidence="2 3" key="1">
    <citation type="submission" date="2023-09" db="EMBL/GenBank/DDBJ databases">
        <title>Complete Genome and Methylome dissection of Bacillus brevis NEB573 original source of BbsI restriction endonuclease.</title>
        <authorList>
            <person name="Fomenkov A."/>
            <person name="Roberts R.D."/>
        </authorList>
    </citation>
    <scope>NUCLEOTIDE SEQUENCE [LARGE SCALE GENOMIC DNA]</scope>
    <source>
        <strain evidence="2 3">NEB573</strain>
    </source>
</reference>
<evidence type="ECO:0000259" key="1">
    <source>
        <dbReference type="Pfam" id="PF09189"/>
    </source>
</evidence>
<name>A0ABY9T9D2_BREBE</name>
<evidence type="ECO:0000313" key="3">
    <source>
        <dbReference type="Proteomes" id="UP001256827"/>
    </source>
</evidence>
<proteinExistence type="predicted"/>
<gene>
    <name evidence="2" type="ORF">RGB73_09265</name>
</gene>
<dbReference type="InterPro" id="IPR015272">
    <property type="entry name" value="MoadD_C"/>
</dbReference>
<keyword evidence="3" id="KW-1185">Reference proteome</keyword>